<dbReference type="SUPFAM" id="SSF47203">
    <property type="entry name" value="Acyl-CoA dehydrogenase C-terminal domain-like"/>
    <property type="match status" value="1"/>
</dbReference>
<evidence type="ECO:0000313" key="10">
    <source>
        <dbReference type="EMBL" id="KCZ53297.1"/>
    </source>
</evidence>
<accession>A0A062U4T3</accession>
<dbReference type="GO" id="GO:0005886">
    <property type="term" value="C:plasma membrane"/>
    <property type="evidence" value="ECO:0007669"/>
    <property type="project" value="TreeGrafter"/>
</dbReference>
<evidence type="ECO:0000256" key="4">
    <source>
        <dbReference type="ARBA" id="ARBA00022827"/>
    </source>
</evidence>
<evidence type="ECO:0000259" key="7">
    <source>
        <dbReference type="Pfam" id="PF00441"/>
    </source>
</evidence>
<evidence type="ECO:0000256" key="1">
    <source>
        <dbReference type="ARBA" id="ARBA00001974"/>
    </source>
</evidence>
<dbReference type="eggNOG" id="COG1960">
    <property type="taxonomic scope" value="Bacteria"/>
</dbReference>
<keyword evidence="3 6" id="KW-0285">Flavoprotein</keyword>
<dbReference type="InterPro" id="IPR037069">
    <property type="entry name" value="AcylCoA_DH/ox_N_sf"/>
</dbReference>
<dbReference type="FunFam" id="2.40.110.10:FF:000011">
    <property type="entry name" value="Acyl-CoA dehydrogenase FadE34"/>
    <property type="match status" value="1"/>
</dbReference>
<dbReference type="Gene3D" id="1.10.540.10">
    <property type="entry name" value="Acyl-CoA dehydrogenase/oxidase, N-terminal domain"/>
    <property type="match status" value="1"/>
</dbReference>
<keyword evidence="11" id="KW-1185">Reference proteome</keyword>
<dbReference type="Proteomes" id="UP000027037">
    <property type="component" value="Unassembled WGS sequence"/>
</dbReference>
<comment type="similarity">
    <text evidence="2 6">Belongs to the acyl-CoA dehydrogenase family.</text>
</comment>
<dbReference type="Pfam" id="PF02771">
    <property type="entry name" value="Acyl-CoA_dh_N"/>
    <property type="match status" value="1"/>
</dbReference>
<name>A0A062U4T3_9PROT</name>
<feature type="domain" description="Acyl-CoA oxidase/dehydrogenase middle" evidence="8">
    <location>
        <begin position="108"/>
        <end position="203"/>
    </location>
</feature>
<evidence type="ECO:0008006" key="12">
    <source>
        <dbReference type="Google" id="ProtNLM"/>
    </source>
</evidence>
<dbReference type="InterPro" id="IPR006091">
    <property type="entry name" value="Acyl-CoA_Oxase/DH_mid-dom"/>
</dbReference>
<proteinExistence type="inferred from homology"/>
<feature type="domain" description="Acyl-CoA dehydrogenase/oxidase C-terminal" evidence="7">
    <location>
        <begin position="215"/>
        <end position="374"/>
    </location>
</feature>
<comment type="caution">
    <text evidence="10">The sequence shown here is derived from an EMBL/GenBank/DDBJ whole genome shotgun (WGS) entry which is preliminary data.</text>
</comment>
<dbReference type="Gene3D" id="1.20.140.10">
    <property type="entry name" value="Butyryl-CoA Dehydrogenase, subunit A, domain 3"/>
    <property type="match status" value="1"/>
</dbReference>
<dbReference type="STRING" id="1280946.HY29_03510"/>
<feature type="domain" description="Acyl-CoA dehydrogenase/oxidase N-terminal" evidence="9">
    <location>
        <begin position="16"/>
        <end position="102"/>
    </location>
</feature>
<dbReference type="InterPro" id="IPR009100">
    <property type="entry name" value="AcylCoA_DH/oxidase_NM_dom_sf"/>
</dbReference>
<dbReference type="OrthoDB" id="5716984at2"/>
<dbReference type="InterPro" id="IPR013786">
    <property type="entry name" value="AcylCoA_DH/ox_N"/>
</dbReference>
<dbReference type="GO" id="GO:0016627">
    <property type="term" value="F:oxidoreductase activity, acting on the CH-CH group of donors"/>
    <property type="evidence" value="ECO:0007669"/>
    <property type="project" value="InterPro"/>
</dbReference>
<dbReference type="InterPro" id="IPR046373">
    <property type="entry name" value="Acyl-CoA_Oxase/DH_mid-dom_sf"/>
</dbReference>
<keyword evidence="5 6" id="KW-0560">Oxidoreductase</keyword>
<dbReference type="InterPro" id="IPR036250">
    <property type="entry name" value="AcylCo_DH-like_C"/>
</dbReference>
<evidence type="ECO:0000313" key="11">
    <source>
        <dbReference type="Proteomes" id="UP000027037"/>
    </source>
</evidence>
<sequence>MDFNLPGEDDPRRIKVRKWFEENPDPTYAQLAEQGWTASNWPEPWGVGADAEMQWIIDEEIVRAGLQLPYTINAIALNQCGQSLLSYGTEAQRQKFLPGALACEEIWCMLFSEPSGGSDLGALRTTARREGDHYIVNGHKIWTSVADQASVGVLVARTDPSKPKHAGLSMFLIDMKSPGVTVNPIIDMTGNKNEYNEVFLDDVKIPADALLGKEGEGWKLTMEQLQTERVGMTKPGVVWGMGPTARDLMDGLIETGRISDPLLRDDAAKVYIEGEILRLLTYRNMTNRINGTPAGFEGSAGKMLSSPHGQRMADIAKRSQGAAGMIRDPDVLPLPDKKWGMFSNWDYAYWFSPANTLGVGTQEVLLNVVAERVLGLPRDLDPTARVPFSEISNATAKAAE</sequence>
<dbReference type="PATRIC" id="fig|1280946.3.peg.2615"/>
<reference evidence="10 11" key="1">
    <citation type="journal article" date="2014" name="Antonie Van Leeuwenhoek">
        <title>Hyphomonas beringensis sp. nov. and Hyphomonas chukchiensis sp. nov., isolated from surface seawater of the Bering Sea and Chukchi Sea.</title>
        <authorList>
            <person name="Li C."/>
            <person name="Lai Q."/>
            <person name="Li G."/>
            <person name="Dong C."/>
            <person name="Wang J."/>
            <person name="Liao Y."/>
            <person name="Shao Z."/>
        </authorList>
    </citation>
    <scope>NUCLEOTIDE SEQUENCE [LARGE SCALE GENOMIC DNA]</scope>
    <source>
        <strain evidence="10 11">25B14_1</strain>
    </source>
</reference>
<dbReference type="InterPro" id="IPR009075">
    <property type="entry name" value="AcylCo_DH/oxidase_C"/>
</dbReference>
<dbReference type="InterPro" id="IPR052161">
    <property type="entry name" value="Mycobact_Acyl-CoA_DH"/>
</dbReference>
<dbReference type="RefSeq" id="WP_051601499.1">
    <property type="nucleotide sequence ID" value="NZ_AWFF01000054.1"/>
</dbReference>
<evidence type="ECO:0000256" key="5">
    <source>
        <dbReference type="ARBA" id="ARBA00023002"/>
    </source>
</evidence>
<dbReference type="PANTHER" id="PTHR43292:SF4">
    <property type="entry name" value="ACYL-COA DEHYDROGENASE FADE34"/>
    <property type="match status" value="1"/>
</dbReference>
<dbReference type="PANTHER" id="PTHR43292">
    <property type="entry name" value="ACYL-COA DEHYDROGENASE"/>
    <property type="match status" value="1"/>
</dbReference>
<evidence type="ECO:0000259" key="8">
    <source>
        <dbReference type="Pfam" id="PF02770"/>
    </source>
</evidence>
<evidence type="ECO:0000256" key="3">
    <source>
        <dbReference type="ARBA" id="ARBA00022630"/>
    </source>
</evidence>
<organism evidence="10 11">
    <name type="scientific">Hyphomonas beringensis</name>
    <dbReference type="NCBI Taxonomy" id="1280946"/>
    <lineage>
        <taxon>Bacteria</taxon>
        <taxon>Pseudomonadati</taxon>
        <taxon>Pseudomonadota</taxon>
        <taxon>Alphaproteobacteria</taxon>
        <taxon>Hyphomonadales</taxon>
        <taxon>Hyphomonadaceae</taxon>
        <taxon>Hyphomonas</taxon>
    </lineage>
</organism>
<evidence type="ECO:0000259" key="9">
    <source>
        <dbReference type="Pfam" id="PF02771"/>
    </source>
</evidence>
<protein>
    <recommendedName>
        <fullName evidence="12">Acyl-CoA dehydrogenase</fullName>
    </recommendedName>
</protein>
<evidence type="ECO:0000256" key="6">
    <source>
        <dbReference type="RuleBase" id="RU362125"/>
    </source>
</evidence>
<comment type="cofactor">
    <cofactor evidence="1 6">
        <name>FAD</name>
        <dbReference type="ChEBI" id="CHEBI:57692"/>
    </cofactor>
</comment>
<dbReference type="SUPFAM" id="SSF56645">
    <property type="entry name" value="Acyl-CoA dehydrogenase NM domain-like"/>
    <property type="match status" value="1"/>
</dbReference>
<dbReference type="GO" id="GO:0050660">
    <property type="term" value="F:flavin adenine dinucleotide binding"/>
    <property type="evidence" value="ECO:0007669"/>
    <property type="project" value="InterPro"/>
</dbReference>
<dbReference type="Pfam" id="PF02770">
    <property type="entry name" value="Acyl-CoA_dh_M"/>
    <property type="match status" value="1"/>
</dbReference>
<dbReference type="Gene3D" id="2.40.110.10">
    <property type="entry name" value="Butyryl-CoA Dehydrogenase, subunit A, domain 2"/>
    <property type="match status" value="1"/>
</dbReference>
<keyword evidence="4 6" id="KW-0274">FAD</keyword>
<gene>
    <name evidence="10" type="ORF">HY29_03510</name>
</gene>
<dbReference type="Pfam" id="PF00441">
    <property type="entry name" value="Acyl-CoA_dh_1"/>
    <property type="match status" value="1"/>
</dbReference>
<dbReference type="EMBL" id="AWFF01000054">
    <property type="protein sequence ID" value="KCZ53297.1"/>
    <property type="molecule type" value="Genomic_DNA"/>
</dbReference>
<evidence type="ECO:0000256" key="2">
    <source>
        <dbReference type="ARBA" id="ARBA00009347"/>
    </source>
</evidence>
<dbReference type="AlphaFoldDB" id="A0A062U4T3"/>